<keyword evidence="3" id="KW-1185">Reference proteome</keyword>
<dbReference type="SUPFAM" id="SSF51905">
    <property type="entry name" value="FAD/NAD(P)-binding domain"/>
    <property type="match status" value="2"/>
</dbReference>
<feature type="domain" description="FAD-dependent urate hydroxylase HpyO/Asp monooxygenase CreE-like FAD/NAD(P)-binding" evidence="1">
    <location>
        <begin position="8"/>
        <end position="158"/>
    </location>
</feature>
<dbReference type="Proteomes" id="UP000033067">
    <property type="component" value="Chromosome"/>
</dbReference>
<organism evidence="2 3">
    <name type="scientific">Pseudoxanthomonas suwonensis</name>
    <dbReference type="NCBI Taxonomy" id="314722"/>
    <lineage>
        <taxon>Bacteria</taxon>
        <taxon>Pseudomonadati</taxon>
        <taxon>Pseudomonadota</taxon>
        <taxon>Gammaproteobacteria</taxon>
        <taxon>Lysobacterales</taxon>
        <taxon>Lysobacteraceae</taxon>
        <taxon>Pseudoxanthomonas</taxon>
    </lineage>
</organism>
<evidence type="ECO:0000313" key="2">
    <source>
        <dbReference type="EMBL" id="AKC86881.1"/>
    </source>
</evidence>
<evidence type="ECO:0000259" key="1">
    <source>
        <dbReference type="Pfam" id="PF13454"/>
    </source>
</evidence>
<dbReference type="Gene3D" id="3.50.50.60">
    <property type="entry name" value="FAD/NAD(P)-binding domain"/>
    <property type="match status" value="1"/>
</dbReference>
<dbReference type="OrthoDB" id="101972at2"/>
<dbReference type="PANTHER" id="PTHR40254">
    <property type="entry name" value="BLR0577 PROTEIN"/>
    <property type="match status" value="1"/>
</dbReference>
<dbReference type="KEGG" id="psuw:WQ53_09065"/>
<dbReference type="PRINTS" id="PR00368">
    <property type="entry name" value="FADPNR"/>
</dbReference>
<evidence type="ECO:0000313" key="3">
    <source>
        <dbReference type="Proteomes" id="UP000033067"/>
    </source>
</evidence>
<gene>
    <name evidence="2" type="ORF">WQ53_09065</name>
</gene>
<dbReference type="PATRIC" id="fig|314722.6.peg.1945"/>
<name>A0A0E3UN47_9GAMM</name>
<dbReference type="Pfam" id="PF13454">
    <property type="entry name" value="NAD_binding_9"/>
    <property type="match status" value="1"/>
</dbReference>
<reference evidence="2 3" key="1">
    <citation type="journal article" date="2015" name="Genome Announc.">
        <title>Complete Genome Sequence of Pseudoxanthomonas suwonensis Strain J1, a Cellulose-Degrading Bacterium Isolated from Leaf- and Wood-Enriched Soil.</title>
        <authorList>
            <person name="Hou L."/>
            <person name="Jiang J."/>
            <person name="Xu Z."/>
            <person name="Zhou Y."/>
            <person name="Leung F.C."/>
        </authorList>
    </citation>
    <scope>NUCLEOTIDE SEQUENCE [LARGE SCALE GENOMIC DNA]</scope>
    <source>
        <strain evidence="2 3">J1</strain>
    </source>
</reference>
<sequence>MQSRFDIAIVGGGAAGILAAMQCLRQARSPLRIAVFEPAPRLAEGVAYATDRAEHLLNVPTGRMSAFPDRPDDFLDWFAGRPEHADASRQALAHGFAQRRDYGTYLRERLEQARQASMAQLETLPHRITGLQHDGEGWRLEWRDGQAWARRVLLATGNAPRPLPVRGSGALARPRLVDAWDYAGVASIGADAEVCIVGTGLSMADAVLTLAANGHRGRIHVLSRHALLPLAHATTHAVDEDFDAAELHALGTRARLRRLRRQMRDAAARGLPWQAVMERLRPHGQALWRSLPAGEQRRFLRHAARHWDIHRHRIAPAVHAVLQELRDDGRLRVHRARLDMAVAGQRCVQLTAHTRDHRTLVLDVDHVVNATGLEMRVQAMRNPLLEQLLGDGHACPGTHGIGLATDREGRLAGAGGRNRDDLRVIGSLRVGEAWESIAVPELRVQAEAIARDWLGNGSGASQL</sequence>
<dbReference type="InterPro" id="IPR036188">
    <property type="entry name" value="FAD/NAD-bd_sf"/>
</dbReference>
<dbReference type="InterPro" id="IPR052189">
    <property type="entry name" value="L-asp_N-monooxygenase_NS-form"/>
</dbReference>
<dbReference type="InterPro" id="IPR038732">
    <property type="entry name" value="HpyO/CreE_NAD-binding"/>
</dbReference>
<dbReference type="RefSeq" id="WP_052631861.1">
    <property type="nucleotide sequence ID" value="NZ_CP011144.1"/>
</dbReference>
<protein>
    <submittedName>
        <fullName evidence="2">Pyridine nucleotide-disulfide oxidoreductase</fullName>
    </submittedName>
</protein>
<dbReference type="PANTHER" id="PTHR40254:SF1">
    <property type="entry name" value="BLR0577 PROTEIN"/>
    <property type="match status" value="1"/>
</dbReference>
<dbReference type="AlphaFoldDB" id="A0A0E3UN47"/>
<proteinExistence type="predicted"/>
<dbReference type="PRINTS" id="PR00411">
    <property type="entry name" value="PNDRDTASEI"/>
</dbReference>
<accession>A0A0E3UN47</accession>
<dbReference type="EMBL" id="CP011144">
    <property type="protein sequence ID" value="AKC86881.1"/>
    <property type="molecule type" value="Genomic_DNA"/>
</dbReference>